<reference evidence="2 3" key="3">
    <citation type="submission" date="2019-11" db="EMBL/GenBank/DDBJ databases">
        <title>A de novo genome assembly of a pear dwarfing rootstock.</title>
        <authorList>
            <person name="Wang F."/>
            <person name="Wang J."/>
            <person name="Li S."/>
            <person name="Zhang Y."/>
            <person name="Fang M."/>
            <person name="Ma L."/>
            <person name="Zhao Y."/>
            <person name="Jiang S."/>
        </authorList>
    </citation>
    <scope>NUCLEOTIDE SEQUENCE [LARGE SCALE GENOMIC DNA]</scope>
    <source>
        <strain evidence="2">S2</strain>
        <tissue evidence="2">Leaf</tissue>
    </source>
</reference>
<name>A0A5N5GN50_9ROSA</name>
<gene>
    <name evidence="2" type="ORF">D8674_021650</name>
</gene>
<organism evidence="2 3">
    <name type="scientific">Pyrus ussuriensis x Pyrus communis</name>
    <dbReference type="NCBI Taxonomy" id="2448454"/>
    <lineage>
        <taxon>Eukaryota</taxon>
        <taxon>Viridiplantae</taxon>
        <taxon>Streptophyta</taxon>
        <taxon>Embryophyta</taxon>
        <taxon>Tracheophyta</taxon>
        <taxon>Spermatophyta</taxon>
        <taxon>Magnoliopsida</taxon>
        <taxon>eudicotyledons</taxon>
        <taxon>Gunneridae</taxon>
        <taxon>Pentapetalae</taxon>
        <taxon>rosids</taxon>
        <taxon>fabids</taxon>
        <taxon>Rosales</taxon>
        <taxon>Rosaceae</taxon>
        <taxon>Amygdaloideae</taxon>
        <taxon>Maleae</taxon>
        <taxon>Pyrus</taxon>
    </lineage>
</organism>
<protein>
    <submittedName>
        <fullName evidence="2">Uncharacterized protein</fullName>
    </submittedName>
</protein>
<reference evidence="3" key="2">
    <citation type="submission" date="2019-10" db="EMBL/GenBank/DDBJ databases">
        <title>A de novo genome assembly of a pear dwarfing rootstock.</title>
        <authorList>
            <person name="Wang F."/>
            <person name="Wang J."/>
            <person name="Li S."/>
            <person name="Zhang Y."/>
            <person name="Fang M."/>
            <person name="Ma L."/>
            <person name="Zhao Y."/>
            <person name="Jiang S."/>
        </authorList>
    </citation>
    <scope>NUCLEOTIDE SEQUENCE [LARGE SCALE GENOMIC DNA]</scope>
</reference>
<accession>A0A5N5GN50</accession>
<dbReference type="OrthoDB" id="1708998at2759"/>
<reference evidence="2 3" key="1">
    <citation type="submission" date="2019-09" db="EMBL/GenBank/DDBJ databases">
        <authorList>
            <person name="Ou C."/>
        </authorList>
    </citation>
    <scope>NUCLEOTIDE SEQUENCE [LARGE SCALE GENOMIC DNA]</scope>
    <source>
        <strain evidence="2">S2</strain>
        <tissue evidence="2">Leaf</tissue>
    </source>
</reference>
<comment type="caution">
    <text evidence="2">The sequence shown here is derived from an EMBL/GenBank/DDBJ whole genome shotgun (WGS) entry which is preliminary data.</text>
</comment>
<evidence type="ECO:0000313" key="2">
    <source>
        <dbReference type="EMBL" id="KAB2615062.1"/>
    </source>
</evidence>
<feature type="region of interest" description="Disordered" evidence="1">
    <location>
        <begin position="53"/>
        <end position="72"/>
    </location>
</feature>
<feature type="region of interest" description="Disordered" evidence="1">
    <location>
        <begin position="1"/>
        <end position="38"/>
    </location>
</feature>
<evidence type="ECO:0000313" key="3">
    <source>
        <dbReference type="Proteomes" id="UP000327157"/>
    </source>
</evidence>
<sequence>MSHLIRSRKTVTTTPHSIPPPPTLATIAPTEMDPRSSNPVDLIDLGRGHCRPCTPDTTSASTTDASGSQQQHGALAHDIGHVVRTYCPMRWKSWKMMPNKTNYNFDNINDNLLVYVNRLFAKQYKQLESDLHQYFQTFDDLQVALEEGCLKEFEDREENWVWLCNHFQEPPYVISLEKKTLIHHSSSRPFSYRMEAWPSISLQMFMFDPGISWPSDNDGEEV</sequence>
<dbReference type="EMBL" id="SMOL01000402">
    <property type="protein sequence ID" value="KAB2615062.1"/>
    <property type="molecule type" value="Genomic_DNA"/>
</dbReference>
<evidence type="ECO:0000256" key="1">
    <source>
        <dbReference type="SAM" id="MobiDB-lite"/>
    </source>
</evidence>
<feature type="compositionally biased region" description="Low complexity" evidence="1">
    <location>
        <begin position="56"/>
        <end position="68"/>
    </location>
</feature>
<dbReference type="Proteomes" id="UP000327157">
    <property type="component" value="Chromosome 3"/>
</dbReference>
<dbReference type="AlphaFoldDB" id="A0A5N5GN50"/>
<proteinExistence type="predicted"/>
<keyword evidence="3" id="KW-1185">Reference proteome</keyword>